<keyword evidence="4" id="KW-1185">Reference proteome</keyword>
<evidence type="ECO:0000256" key="1">
    <source>
        <dbReference type="SAM" id="MobiDB-lite"/>
    </source>
</evidence>
<feature type="transmembrane region" description="Helical" evidence="2">
    <location>
        <begin position="102"/>
        <end position="126"/>
    </location>
</feature>
<comment type="caution">
    <text evidence="3">The sequence shown here is derived from an EMBL/GenBank/DDBJ whole genome shotgun (WGS) entry which is preliminary data.</text>
</comment>
<accession>A0A9D5Z0I8</accession>
<evidence type="ECO:0000313" key="3">
    <source>
        <dbReference type="EMBL" id="MBE7702250.1"/>
    </source>
</evidence>
<dbReference type="AlphaFoldDB" id="A0A9D5Z0I8"/>
<dbReference type="Pfam" id="PF04854">
    <property type="entry name" value="DUF624"/>
    <property type="match status" value="1"/>
</dbReference>
<evidence type="ECO:0000313" key="4">
    <source>
        <dbReference type="Proteomes" id="UP000822993"/>
    </source>
</evidence>
<reference evidence="3 4" key="1">
    <citation type="submission" date="2020-08" db="EMBL/GenBank/DDBJ databases">
        <title>A Genomic Blueprint of the Chicken Gut Microbiome.</title>
        <authorList>
            <person name="Gilroy R."/>
            <person name="Ravi A."/>
            <person name="Getino M."/>
            <person name="Pursley I."/>
            <person name="Horton D.L."/>
            <person name="Alikhan N.-F."/>
            <person name="Baker D."/>
            <person name="Gharbi K."/>
            <person name="Hall N."/>
            <person name="Watson M."/>
            <person name="Adriaenssens E.M."/>
            <person name="Foster-Nyarko E."/>
            <person name="Jarju S."/>
            <person name="Secka A."/>
            <person name="Antonio M."/>
            <person name="Oren A."/>
            <person name="Chaudhuri R."/>
            <person name="La Ragione R.M."/>
            <person name="Hildebrand F."/>
            <person name="Pallen M.J."/>
        </authorList>
    </citation>
    <scope>NUCLEOTIDE SEQUENCE [LARGE SCALE GENOMIC DNA]</scope>
    <source>
        <strain evidence="3 4">Sa1BUA8</strain>
    </source>
</reference>
<dbReference type="RefSeq" id="WP_193721445.1">
    <property type="nucleotide sequence ID" value="NZ_JACSPN010000038.1"/>
</dbReference>
<keyword evidence="2" id="KW-0812">Transmembrane</keyword>
<name>A0A9D5Z0I8_9CELL</name>
<dbReference type="EMBL" id="JACSPN010000038">
    <property type="protein sequence ID" value="MBE7702250.1"/>
    <property type="molecule type" value="Genomic_DNA"/>
</dbReference>
<organism evidence="3 4">
    <name type="scientific">Oerskovia douganii</name>
    <dbReference type="NCBI Taxonomy" id="2762210"/>
    <lineage>
        <taxon>Bacteria</taxon>
        <taxon>Bacillati</taxon>
        <taxon>Actinomycetota</taxon>
        <taxon>Actinomycetes</taxon>
        <taxon>Micrococcales</taxon>
        <taxon>Cellulomonadaceae</taxon>
        <taxon>Oerskovia</taxon>
    </lineage>
</organism>
<gene>
    <name evidence="3" type="ORF">H9623_18315</name>
</gene>
<feature type="region of interest" description="Disordered" evidence="1">
    <location>
        <begin position="1"/>
        <end position="25"/>
    </location>
</feature>
<proteinExistence type="predicted"/>
<feature type="compositionally biased region" description="Pro residues" evidence="1">
    <location>
        <begin position="10"/>
        <end position="20"/>
    </location>
</feature>
<feature type="transmembrane region" description="Helical" evidence="2">
    <location>
        <begin position="167"/>
        <end position="187"/>
    </location>
</feature>
<dbReference type="InterPro" id="IPR006938">
    <property type="entry name" value="DUF624"/>
</dbReference>
<feature type="transmembrane region" description="Helical" evidence="2">
    <location>
        <begin position="193"/>
        <end position="218"/>
    </location>
</feature>
<sequence length="233" mass="24732">MTWHDRPVTAPAPRPTPPSPRTAGDEVHGWAGRVMQVLRWVMQLVAVNLLVIAGTLAGGVVLGLFPALDSGGRLLARLADADPSDRLWRDFWTGWAAAWRRLVLLGLPVVVAAAVLLVDAAVLRALDGPAAAALSAGSTVVAAWTLVVAAYVPAVARRYDEPWVRTWRFLVLLPALGPAAALAMLVTSTVLLLVWWFVPVLVPLVGVSVPLLATGLLADGQLERLDARAHAPT</sequence>
<dbReference type="Proteomes" id="UP000822993">
    <property type="component" value="Unassembled WGS sequence"/>
</dbReference>
<keyword evidence="2" id="KW-0472">Membrane</keyword>
<evidence type="ECO:0000256" key="2">
    <source>
        <dbReference type="SAM" id="Phobius"/>
    </source>
</evidence>
<keyword evidence="2" id="KW-1133">Transmembrane helix</keyword>
<feature type="transmembrane region" description="Helical" evidence="2">
    <location>
        <begin position="132"/>
        <end position="155"/>
    </location>
</feature>
<feature type="transmembrane region" description="Helical" evidence="2">
    <location>
        <begin position="40"/>
        <end position="68"/>
    </location>
</feature>
<protein>
    <submittedName>
        <fullName evidence="3">DUF624 domain-containing protein</fullName>
    </submittedName>
</protein>